<sequence>MVTTFHDDIRARLRPVEADETPALPYAELVSSLDTTVDAVDLLYRCALVEGGGESVHLLTEASQGLHRAAFALRELAASASVHREPAGWGDASRVPAHQAPA</sequence>
<accession>A0ABW9QXK1</accession>
<name>A0ABW9QXK1_9ACTN</name>
<protein>
    <submittedName>
        <fullName evidence="1">Uncharacterized protein</fullName>
    </submittedName>
</protein>
<dbReference type="EMBL" id="WJHE01001075">
    <property type="protein sequence ID" value="MST34575.1"/>
    <property type="molecule type" value="Genomic_DNA"/>
</dbReference>
<comment type="caution">
    <text evidence="1">The sequence shown here is derived from an EMBL/GenBank/DDBJ whole genome shotgun (WGS) entry which is preliminary data.</text>
</comment>
<reference evidence="1 2" key="1">
    <citation type="submission" date="2019-11" db="EMBL/GenBank/DDBJ databases">
        <title>Acidiferrimicrobium australis gen. nov., sp. nov., an acidophilic and obligately heterotrophic, member of the Actinobacteria that catalyses dissimilatory oxido- reduction of iron isolated from metal-rich acidic water in Chile.</title>
        <authorList>
            <person name="Gonzalez D."/>
            <person name="Huber K."/>
            <person name="Hedrich S."/>
            <person name="Rojas-Villalobos C."/>
            <person name="Quatrini R."/>
            <person name="Dinamarca M.A."/>
            <person name="Schwarz A."/>
            <person name="Canales C."/>
            <person name="Nancucheo I."/>
        </authorList>
    </citation>
    <scope>NUCLEOTIDE SEQUENCE [LARGE SCALE GENOMIC DNA]</scope>
    <source>
        <strain evidence="1 2">USS-CCA1</strain>
    </source>
</reference>
<gene>
    <name evidence="1" type="ORF">GHK86_17835</name>
</gene>
<proteinExistence type="predicted"/>
<keyword evidence="2" id="KW-1185">Reference proteome</keyword>
<evidence type="ECO:0000313" key="2">
    <source>
        <dbReference type="Proteomes" id="UP000437736"/>
    </source>
</evidence>
<dbReference type="Proteomes" id="UP000437736">
    <property type="component" value="Unassembled WGS sequence"/>
</dbReference>
<organism evidence="1 2">
    <name type="scientific">Acidiferrimicrobium australe</name>
    <dbReference type="NCBI Taxonomy" id="2664430"/>
    <lineage>
        <taxon>Bacteria</taxon>
        <taxon>Bacillati</taxon>
        <taxon>Actinomycetota</taxon>
        <taxon>Acidimicrobiia</taxon>
        <taxon>Acidimicrobiales</taxon>
        <taxon>Acidimicrobiaceae</taxon>
        <taxon>Acidiferrimicrobium</taxon>
    </lineage>
</organism>
<evidence type="ECO:0000313" key="1">
    <source>
        <dbReference type="EMBL" id="MST34575.1"/>
    </source>
</evidence>